<reference evidence="4 5" key="1">
    <citation type="journal article" date="2014" name="PLoS ONE">
        <title>Physiological and genomic features of a novel sulfur-oxidizing gammaproteobacterium belonging to a previously uncultivated symbiotic lineage isolated from a hydrothermal vent.</title>
        <authorList>
            <person name="Nunoura T."/>
            <person name="Takaki Y."/>
            <person name="Kazama H."/>
            <person name="Kakuta J."/>
            <person name="Shimamura S."/>
            <person name="Makita H."/>
            <person name="Hirai M."/>
            <person name="Miyazaki M."/>
            <person name="Takai K."/>
        </authorList>
    </citation>
    <scope>NUCLEOTIDE SEQUENCE [LARGE SCALE GENOMIC DNA]</scope>
    <source>
        <strain evidence="4 5">Hiromi1</strain>
    </source>
</reference>
<name>A0A7U6GKN5_9GAMM</name>
<dbReference type="PANTHER" id="PTHR34216:SF3">
    <property type="entry name" value="POLY-BETA-1,6-N-ACETYL-D-GLUCOSAMINE N-DEACETYLASE"/>
    <property type="match status" value="1"/>
</dbReference>
<dbReference type="EMBL" id="AP012273">
    <property type="protein sequence ID" value="BAO45421.1"/>
    <property type="molecule type" value="Genomic_DNA"/>
</dbReference>
<sequence length="342" mass="38526">MGLKQSLRKLAYSSGFLHRYHNNKNHDALTVVLFHRVLPENSPEWETADPEWTVTREFFQECLEFFQKHYSVVSFPQVLDHYQNSTPLPGHSLLITFDDGWKCNLKHAAPLLSQFGFPAVVFVTSGAMGKSILSWQEALFALWKSGKLDDGKIAAMSQVLNMALPTGITSRAQYNQLLGILRGLPPKKRRLLDPSLIKWTEDLPGVPLMLEKEELIQLQEHGIHIGSHGVTHESLVRVDDAHQELQTSRQTLEAIPGQDQPILCFSPPQGQYDQETLKTAYTLGYQCACTNRSGLNPVCQHDGIIDLGRINIDQPYLLNERGTLDASKLASLLFRQPILDHV</sequence>
<dbReference type="GO" id="GO:0016810">
    <property type="term" value="F:hydrolase activity, acting on carbon-nitrogen (but not peptide) bonds"/>
    <property type="evidence" value="ECO:0007669"/>
    <property type="project" value="InterPro"/>
</dbReference>
<organism evidence="4 5">
    <name type="scientific">Thiolapillus brandeum</name>
    <dbReference type="NCBI Taxonomy" id="1076588"/>
    <lineage>
        <taxon>Bacteria</taxon>
        <taxon>Pseudomonadati</taxon>
        <taxon>Pseudomonadota</taxon>
        <taxon>Gammaproteobacteria</taxon>
        <taxon>Chromatiales</taxon>
        <taxon>Sedimenticolaceae</taxon>
        <taxon>Thiolapillus</taxon>
    </lineage>
</organism>
<dbReference type="AlphaFoldDB" id="A0A7U6GKN5"/>
<dbReference type="Gene3D" id="3.20.20.370">
    <property type="entry name" value="Glycoside hydrolase/deacetylase"/>
    <property type="match status" value="1"/>
</dbReference>
<proteinExistence type="predicted"/>
<dbReference type="InterPro" id="IPR002509">
    <property type="entry name" value="NODB_dom"/>
</dbReference>
<feature type="domain" description="NodB homology" evidence="3">
    <location>
        <begin position="91"/>
        <end position="342"/>
    </location>
</feature>
<keyword evidence="5" id="KW-1185">Reference proteome</keyword>
<keyword evidence="2" id="KW-0732">Signal</keyword>
<accession>A0A7U6GKN5</accession>
<evidence type="ECO:0000313" key="4">
    <source>
        <dbReference type="EMBL" id="BAO45421.1"/>
    </source>
</evidence>
<comment type="subcellular location">
    <subcellularLocation>
        <location evidence="1">Secreted</location>
    </subcellularLocation>
</comment>
<evidence type="ECO:0000256" key="1">
    <source>
        <dbReference type="ARBA" id="ARBA00004613"/>
    </source>
</evidence>
<dbReference type="Proteomes" id="UP000031631">
    <property type="component" value="Chromosome"/>
</dbReference>
<dbReference type="CDD" id="cd10918">
    <property type="entry name" value="CE4_NodB_like_5s_6s"/>
    <property type="match status" value="1"/>
</dbReference>
<dbReference type="OrthoDB" id="9814639at2"/>
<dbReference type="SUPFAM" id="SSF88713">
    <property type="entry name" value="Glycoside hydrolase/deacetylase"/>
    <property type="match status" value="1"/>
</dbReference>
<dbReference type="InterPro" id="IPR011330">
    <property type="entry name" value="Glyco_hydro/deAcase_b/a-brl"/>
</dbReference>
<evidence type="ECO:0000256" key="2">
    <source>
        <dbReference type="ARBA" id="ARBA00022729"/>
    </source>
</evidence>
<dbReference type="KEGG" id="tbn:TBH_C2513"/>
<protein>
    <submittedName>
        <fullName evidence="4">Polysaccharide deacetylase</fullName>
    </submittedName>
</protein>
<dbReference type="InterPro" id="IPR051398">
    <property type="entry name" value="Polysacch_Deacetylase"/>
</dbReference>
<dbReference type="Pfam" id="PF01522">
    <property type="entry name" value="Polysacc_deac_1"/>
    <property type="match status" value="1"/>
</dbReference>
<dbReference type="PROSITE" id="PS51677">
    <property type="entry name" value="NODB"/>
    <property type="match status" value="1"/>
</dbReference>
<gene>
    <name evidence="4" type="ORF">TBH_C2513</name>
</gene>
<dbReference type="RefSeq" id="WP_052470182.1">
    <property type="nucleotide sequence ID" value="NZ_AP012273.1"/>
</dbReference>
<evidence type="ECO:0000313" key="5">
    <source>
        <dbReference type="Proteomes" id="UP000031631"/>
    </source>
</evidence>
<dbReference type="GO" id="GO:0005576">
    <property type="term" value="C:extracellular region"/>
    <property type="evidence" value="ECO:0007669"/>
    <property type="project" value="UniProtKB-SubCell"/>
</dbReference>
<evidence type="ECO:0000259" key="3">
    <source>
        <dbReference type="PROSITE" id="PS51677"/>
    </source>
</evidence>
<dbReference type="PANTHER" id="PTHR34216">
    <property type="match status" value="1"/>
</dbReference>
<dbReference type="GO" id="GO:0005975">
    <property type="term" value="P:carbohydrate metabolic process"/>
    <property type="evidence" value="ECO:0007669"/>
    <property type="project" value="InterPro"/>
</dbReference>